<dbReference type="Proteomes" id="UP000054408">
    <property type="component" value="Unassembled WGS sequence"/>
</dbReference>
<dbReference type="EMBL" id="GL349475">
    <property type="protein sequence ID" value="KNC52706.1"/>
    <property type="molecule type" value="Genomic_DNA"/>
</dbReference>
<evidence type="ECO:0000313" key="4">
    <source>
        <dbReference type="Proteomes" id="UP000054408"/>
    </source>
</evidence>
<dbReference type="SMART" id="SM01411">
    <property type="entry name" value="Ephrin_rec_like"/>
    <property type="match status" value="1"/>
</dbReference>
<keyword evidence="2" id="KW-0812">Transmembrane</keyword>
<feature type="transmembrane region" description="Helical" evidence="2">
    <location>
        <begin position="372"/>
        <end position="395"/>
    </location>
</feature>
<gene>
    <name evidence="3" type="ORF">AMSG_08584</name>
</gene>
<dbReference type="InterPro" id="IPR009030">
    <property type="entry name" value="Growth_fac_rcpt_cys_sf"/>
</dbReference>
<dbReference type="RefSeq" id="XP_013755026.1">
    <property type="nucleotide sequence ID" value="XM_013899572.1"/>
</dbReference>
<feature type="transmembrane region" description="Helical" evidence="2">
    <location>
        <begin position="716"/>
        <end position="738"/>
    </location>
</feature>
<dbReference type="AlphaFoldDB" id="A0A0L0DL08"/>
<keyword evidence="2" id="KW-1133">Transmembrane helix</keyword>
<sequence length="834" mass="87372">MHARLIDHGQFITLGASETFNSPFMFLRCAAAPPHECEARFELNGNVTSLQSLGQKHALHPTADGAFVLFPVENKGVVTAKAVLCSPLYSCSVNEMTFSVSSLATTTTAYHSARNLYFVGASSGGVLRLLVCNASSPCFALTLDTGSFTSFNGMPLQIHVSAELDDVVILAPHDVTYASVAVRELIAIHCKLGDLLDRGLSTTDACSIENLSAVLRDPSATPVATVSNSHFDRAFAAAAVAPVVSIFSKNAAEEIVLWTIDRSPCPPGHASTLLACNPCPAGTYLPTGGQKCTVCPAGTFASDIASTSCTPCAGPGTCYPGSTADTSLSQTAIAPQRASSLRRNETTAFEPTIFAFAESNFRNPEYVNETTFVLVIVWAVIAGIVILVFFVFTVVSSRTNIEDTSHPSLMGRAVAALAACDIFFRVSAKTVPAADAPNDDGLKARARATVKVLMQHRSPLGGVLALVTMLGLVVVILALSLKFSMDNATITPSQRPSGIAPGATFTLPRIRVTVDVYGVDTERNCIANDTTSCASNIAVTAANVAAAESTSSSCSVPQQSICRVSWLCEACTLVETPQVNVDLGSAVPFVRNTLVAVELARSDLAFGVEGGSSRVEFFLAPSTANRVFQKSPPAPPASILSFVGYAMQTVDYRASESNPSRTLGYGVTEGRLELRGSEVNEDNIVFVPSPGATAITVRILPASFHTITEVRQVQSFLAFAGVVGGAASALLGIGTLVVKSIERFRSWRKRSSKDEPGSRLSTDDSDDYTLLSSSASLSDSDSPASAHPLKSSSPAAKPSSPAAKPPASKASSKTATPTSKAKAKAKAKSSKSKL</sequence>
<organism evidence="3 4">
    <name type="scientific">Thecamonas trahens ATCC 50062</name>
    <dbReference type="NCBI Taxonomy" id="461836"/>
    <lineage>
        <taxon>Eukaryota</taxon>
        <taxon>Apusozoa</taxon>
        <taxon>Apusomonadida</taxon>
        <taxon>Apusomonadidae</taxon>
        <taxon>Thecamonas</taxon>
    </lineage>
</organism>
<evidence type="ECO:0000256" key="2">
    <source>
        <dbReference type="SAM" id="Phobius"/>
    </source>
</evidence>
<dbReference type="OrthoDB" id="439917at2759"/>
<evidence type="ECO:0000313" key="3">
    <source>
        <dbReference type="EMBL" id="KNC52706.1"/>
    </source>
</evidence>
<dbReference type="Gene3D" id="2.10.50.10">
    <property type="entry name" value="Tumor Necrosis Factor Receptor, subunit A, domain 2"/>
    <property type="match status" value="1"/>
</dbReference>
<feature type="transmembrane region" description="Helical" evidence="2">
    <location>
        <begin position="460"/>
        <end position="481"/>
    </location>
</feature>
<dbReference type="SUPFAM" id="SSF57184">
    <property type="entry name" value="Growth factor receptor domain"/>
    <property type="match status" value="1"/>
</dbReference>
<name>A0A0L0DL08_THETB</name>
<reference evidence="3 4" key="1">
    <citation type="submission" date="2010-05" db="EMBL/GenBank/DDBJ databases">
        <title>The Genome Sequence of Thecamonas trahens ATCC 50062.</title>
        <authorList>
            <consortium name="The Broad Institute Genome Sequencing Platform"/>
            <person name="Russ C."/>
            <person name="Cuomo C."/>
            <person name="Shea T."/>
            <person name="Young S.K."/>
            <person name="Zeng Q."/>
            <person name="Koehrsen M."/>
            <person name="Haas B."/>
            <person name="Borodovsky M."/>
            <person name="Guigo R."/>
            <person name="Alvarado L."/>
            <person name="Berlin A."/>
            <person name="Bochicchio J."/>
            <person name="Borenstein D."/>
            <person name="Chapman S."/>
            <person name="Chen Z."/>
            <person name="Freedman E."/>
            <person name="Gellesch M."/>
            <person name="Goldberg J."/>
            <person name="Griggs A."/>
            <person name="Gujja S."/>
            <person name="Heilman E."/>
            <person name="Heiman D."/>
            <person name="Hepburn T."/>
            <person name="Howarth C."/>
            <person name="Jen D."/>
            <person name="Larson L."/>
            <person name="Mehta T."/>
            <person name="Park D."/>
            <person name="Pearson M."/>
            <person name="Roberts A."/>
            <person name="Saif S."/>
            <person name="Shenoy N."/>
            <person name="Sisk P."/>
            <person name="Stolte C."/>
            <person name="Sykes S."/>
            <person name="Thomson T."/>
            <person name="Walk T."/>
            <person name="White J."/>
            <person name="Yandava C."/>
            <person name="Burger G."/>
            <person name="Gray M.W."/>
            <person name="Holland P.W.H."/>
            <person name="King N."/>
            <person name="Lang F.B.F."/>
            <person name="Roger A.J."/>
            <person name="Ruiz-Trillo I."/>
            <person name="Lander E."/>
            <person name="Nusbaum C."/>
        </authorList>
    </citation>
    <scope>NUCLEOTIDE SEQUENCE [LARGE SCALE GENOMIC DNA]</scope>
    <source>
        <strain evidence="3 4">ATCC 50062</strain>
    </source>
</reference>
<feature type="compositionally biased region" description="Low complexity" evidence="1">
    <location>
        <begin position="771"/>
        <end position="820"/>
    </location>
</feature>
<evidence type="ECO:0008006" key="5">
    <source>
        <dbReference type="Google" id="ProtNLM"/>
    </source>
</evidence>
<feature type="region of interest" description="Disordered" evidence="1">
    <location>
        <begin position="747"/>
        <end position="766"/>
    </location>
</feature>
<feature type="region of interest" description="Disordered" evidence="1">
    <location>
        <begin position="771"/>
        <end position="834"/>
    </location>
</feature>
<keyword evidence="4" id="KW-1185">Reference proteome</keyword>
<evidence type="ECO:0000256" key="1">
    <source>
        <dbReference type="SAM" id="MobiDB-lite"/>
    </source>
</evidence>
<accession>A0A0L0DL08</accession>
<proteinExistence type="predicted"/>
<keyword evidence="2" id="KW-0472">Membrane</keyword>
<protein>
    <recommendedName>
        <fullName evidence="5">Tyrosine-protein kinase ephrin type A/B receptor-like domain-containing protein</fullName>
    </recommendedName>
</protein>
<dbReference type="GeneID" id="25567244"/>
<dbReference type="CDD" id="cd00185">
    <property type="entry name" value="TNFRSF"/>
    <property type="match status" value="1"/>
</dbReference>
<feature type="compositionally biased region" description="Basic residues" evidence="1">
    <location>
        <begin position="821"/>
        <end position="834"/>
    </location>
</feature>